<evidence type="ECO:0000259" key="12">
    <source>
        <dbReference type="PROSITE" id="PS51198"/>
    </source>
</evidence>
<dbReference type="AlphaFoldDB" id="A0A1W9NYG7"/>
<organism evidence="14 15">
    <name type="scientific">candidate division CPR3 bacterium 4484_211</name>
    <dbReference type="NCBI Taxonomy" id="1968527"/>
    <lineage>
        <taxon>Bacteria</taxon>
        <taxon>Bacteria division CPR3</taxon>
    </lineage>
</organism>
<dbReference type="PROSITE" id="PS51198">
    <property type="entry name" value="UVRD_HELICASE_ATP_BIND"/>
    <property type="match status" value="1"/>
</dbReference>
<evidence type="ECO:0000256" key="11">
    <source>
        <dbReference type="PROSITE-ProRule" id="PRU00560"/>
    </source>
</evidence>
<evidence type="ECO:0000313" key="14">
    <source>
        <dbReference type="EMBL" id="OQX51195.1"/>
    </source>
</evidence>
<evidence type="ECO:0000256" key="1">
    <source>
        <dbReference type="ARBA" id="ARBA00009922"/>
    </source>
</evidence>
<dbReference type="GO" id="GO:0033202">
    <property type="term" value="C:DNA helicase complex"/>
    <property type="evidence" value="ECO:0007669"/>
    <property type="project" value="TreeGrafter"/>
</dbReference>
<dbReference type="Pfam" id="PF00580">
    <property type="entry name" value="UvrD-helicase"/>
    <property type="match status" value="1"/>
</dbReference>
<evidence type="ECO:0000256" key="6">
    <source>
        <dbReference type="ARBA" id="ARBA00023125"/>
    </source>
</evidence>
<keyword evidence="7" id="KW-0413">Isomerase</keyword>
<dbReference type="InterPro" id="IPR014016">
    <property type="entry name" value="UvrD-like_ATP-bd"/>
</dbReference>
<dbReference type="InterPro" id="IPR027417">
    <property type="entry name" value="P-loop_NTPase"/>
</dbReference>
<dbReference type="Gene3D" id="1.10.486.10">
    <property type="entry name" value="PCRA, domain 4"/>
    <property type="match status" value="1"/>
</dbReference>
<accession>A0A1W9NYG7</accession>
<dbReference type="GO" id="GO:0043138">
    <property type="term" value="F:3'-5' DNA helicase activity"/>
    <property type="evidence" value="ECO:0007669"/>
    <property type="project" value="UniProtKB-EC"/>
</dbReference>
<dbReference type="InterPro" id="IPR013986">
    <property type="entry name" value="DExx_box_DNA_helicase_dom_sf"/>
</dbReference>
<dbReference type="SUPFAM" id="SSF52540">
    <property type="entry name" value="P-loop containing nucleoside triphosphate hydrolases"/>
    <property type="match status" value="1"/>
</dbReference>
<dbReference type="STRING" id="1968527.B5M47_01410"/>
<comment type="catalytic activity">
    <reaction evidence="8">
        <text>Couples ATP hydrolysis with the unwinding of duplex DNA by translocating in the 3'-5' direction.</text>
        <dbReference type="EC" id="5.6.2.4"/>
    </reaction>
</comment>
<dbReference type="Pfam" id="PF13361">
    <property type="entry name" value="UvrD_C"/>
    <property type="match status" value="1"/>
</dbReference>
<dbReference type="CDD" id="cd17932">
    <property type="entry name" value="DEXQc_UvrD"/>
    <property type="match status" value="1"/>
</dbReference>
<dbReference type="Proteomes" id="UP000192520">
    <property type="component" value="Unassembled WGS sequence"/>
</dbReference>
<dbReference type="InterPro" id="IPR014017">
    <property type="entry name" value="DNA_helicase_UvrD-like_C"/>
</dbReference>
<dbReference type="Gene3D" id="3.40.50.300">
    <property type="entry name" value="P-loop containing nucleotide triphosphate hydrolases"/>
    <property type="match status" value="2"/>
</dbReference>
<dbReference type="GO" id="GO:0016887">
    <property type="term" value="F:ATP hydrolysis activity"/>
    <property type="evidence" value="ECO:0007669"/>
    <property type="project" value="RHEA"/>
</dbReference>
<comment type="similarity">
    <text evidence="1">Belongs to the helicase family. UvrD subfamily.</text>
</comment>
<comment type="catalytic activity">
    <reaction evidence="10">
        <text>ATP + H2O = ADP + phosphate + H(+)</text>
        <dbReference type="Rhea" id="RHEA:13065"/>
        <dbReference type="ChEBI" id="CHEBI:15377"/>
        <dbReference type="ChEBI" id="CHEBI:15378"/>
        <dbReference type="ChEBI" id="CHEBI:30616"/>
        <dbReference type="ChEBI" id="CHEBI:43474"/>
        <dbReference type="ChEBI" id="CHEBI:456216"/>
        <dbReference type="EC" id="5.6.2.4"/>
    </reaction>
</comment>
<feature type="domain" description="UvrD-like helicase ATP-binding" evidence="12">
    <location>
        <begin position="6"/>
        <end position="283"/>
    </location>
</feature>
<proteinExistence type="inferred from homology"/>
<evidence type="ECO:0000313" key="15">
    <source>
        <dbReference type="Proteomes" id="UP000192520"/>
    </source>
</evidence>
<dbReference type="GO" id="GO:0005829">
    <property type="term" value="C:cytosol"/>
    <property type="evidence" value="ECO:0007669"/>
    <property type="project" value="TreeGrafter"/>
</dbReference>
<dbReference type="GO" id="GO:0003677">
    <property type="term" value="F:DNA binding"/>
    <property type="evidence" value="ECO:0007669"/>
    <property type="project" value="UniProtKB-KW"/>
</dbReference>
<feature type="domain" description="UvrD-like helicase C-terminal" evidence="13">
    <location>
        <begin position="284"/>
        <end position="537"/>
    </location>
</feature>
<evidence type="ECO:0000256" key="5">
    <source>
        <dbReference type="ARBA" id="ARBA00022840"/>
    </source>
</evidence>
<dbReference type="GO" id="GO:0005524">
    <property type="term" value="F:ATP binding"/>
    <property type="evidence" value="ECO:0007669"/>
    <property type="project" value="UniProtKB-UniRule"/>
</dbReference>
<keyword evidence="6" id="KW-0238">DNA-binding</keyword>
<dbReference type="EC" id="5.6.2.4" evidence="9"/>
<evidence type="ECO:0000256" key="3">
    <source>
        <dbReference type="ARBA" id="ARBA00022801"/>
    </source>
</evidence>
<comment type="caution">
    <text evidence="14">The sequence shown here is derived from an EMBL/GenBank/DDBJ whole genome shotgun (WGS) entry which is preliminary data.</text>
</comment>
<gene>
    <name evidence="14" type="ORF">B5M47_01410</name>
</gene>
<dbReference type="PANTHER" id="PTHR11070">
    <property type="entry name" value="UVRD / RECB / PCRA DNA HELICASE FAMILY MEMBER"/>
    <property type="match status" value="1"/>
</dbReference>
<evidence type="ECO:0000256" key="9">
    <source>
        <dbReference type="ARBA" id="ARBA00034808"/>
    </source>
</evidence>
<dbReference type="InterPro" id="IPR000212">
    <property type="entry name" value="DNA_helicase_UvrD/REP"/>
</dbReference>
<evidence type="ECO:0000256" key="8">
    <source>
        <dbReference type="ARBA" id="ARBA00034617"/>
    </source>
</evidence>
<sequence length="624" mass="70954">MNPILSSLNPQQRKAARCINGPSLILAGAGSGKTRVLTHRAAYLIDQGVSPRNILLITFTNKAANEMKERVFRLVDVHEKPHMGTFHATCARILRQQAAQVGLPPNYLIYDQADQLAVVRQAMKKLKLSPKEVNPAAVRGMIASAKCELLSPSDYSRLAYGPYQKKTAEIYPLYQEIMSENEALDFGDLLMKTVNLLKANPQVRRVYQDLFLFVMVDEYQDTNKAQYEFTKLVAGGRKNLCVVGDCSQSIYAFRGANLGNILRFKTDFPQARVFNLDQNYRSTQIILDAATEIIKPNKSVHPVLHLWTKNKKGSPIVVYRAIDEIDEALFVIYQIQKLRSVDLDEFAVLYRTNAQSRVLEEAFLQAKIPYRLIGGVHFYERREVKDIVAYLRYILNPKDLVSFKRIVNTPPRGIGPVTLKKGGDRLDKFISLIKQLRAEAHKRSVSDLLDYLLAEIKFKEYLDDGTREGFARWENVLELKSLAQSFLELPPWDSLVSFLENVALMEKTEVASFQNRNEVLPQKVPAVNLMTLHAAKGLEFTTVFIVGMEEGLLPHIQSMMEKEKLEEERRLAYVGITRAKERVFLVHTQSRLYFGQRRIFPPSRFLEDIPEKLVEVEGAGTASG</sequence>
<dbReference type="GO" id="GO:0000725">
    <property type="term" value="P:recombinational repair"/>
    <property type="evidence" value="ECO:0007669"/>
    <property type="project" value="TreeGrafter"/>
</dbReference>
<evidence type="ECO:0000256" key="2">
    <source>
        <dbReference type="ARBA" id="ARBA00022741"/>
    </source>
</evidence>
<name>A0A1W9NYG7_UNCC3</name>
<dbReference type="PROSITE" id="PS51217">
    <property type="entry name" value="UVRD_HELICASE_CTER"/>
    <property type="match status" value="1"/>
</dbReference>
<evidence type="ECO:0000256" key="10">
    <source>
        <dbReference type="ARBA" id="ARBA00048988"/>
    </source>
</evidence>
<feature type="binding site" evidence="11">
    <location>
        <begin position="27"/>
        <end position="34"/>
    </location>
    <ligand>
        <name>ATP</name>
        <dbReference type="ChEBI" id="CHEBI:30616"/>
    </ligand>
</feature>
<keyword evidence="2 11" id="KW-0547">Nucleotide-binding</keyword>
<protein>
    <recommendedName>
        <fullName evidence="9">DNA 3'-5' helicase</fullName>
        <ecNumber evidence="9">5.6.2.4</ecNumber>
    </recommendedName>
</protein>
<evidence type="ECO:0000259" key="13">
    <source>
        <dbReference type="PROSITE" id="PS51217"/>
    </source>
</evidence>
<dbReference type="PANTHER" id="PTHR11070:SF2">
    <property type="entry name" value="ATP-DEPENDENT DNA HELICASE SRS2"/>
    <property type="match status" value="1"/>
</dbReference>
<evidence type="ECO:0000256" key="7">
    <source>
        <dbReference type="ARBA" id="ARBA00023235"/>
    </source>
</evidence>
<keyword evidence="5 11" id="KW-0067">ATP-binding</keyword>
<reference evidence="15" key="1">
    <citation type="submission" date="2017-03" db="EMBL/GenBank/DDBJ databases">
        <title>Novel pathways for hydrocarbon cycling and metabolic interdependencies in hydrothermal sediment communities.</title>
        <authorList>
            <person name="Dombrowski N."/>
            <person name="Seitz K."/>
            <person name="Teske A."/>
            <person name="Baker B."/>
        </authorList>
    </citation>
    <scope>NUCLEOTIDE SEQUENCE [LARGE SCALE GENOMIC DNA]</scope>
</reference>
<keyword evidence="3 11" id="KW-0378">Hydrolase</keyword>
<keyword evidence="4 11" id="KW-0347">Helicase</keyword>
<dbReference type="EMBL" id="MZGJ01000006">
    <property type="protein sequence ID" value="OQX51195.1"/>
    <property type="molecule type" value="Genomic_DNA"/>
</dbReference>
<dbReference type="Gene3D" id="1.10.10.160">
    <property type="match status" value="1"/>
</dbReference>
<evidence type="ECO:0000256" key="4">
    <source>
        <dbReference type="ARBA" id="ARBA00022806"/>
    </source>
</evidence>